<evidence type="ECO:0000256" key="3">
    <source>
        <dbReference type="ARBA" id="ARBA00022840"/>
    </source>
</evidence>
<dbReference type="PANTHER" id="PTHR11353">
    <property type="entry name" value="CHAPERONIN"/>
    <property type="match status" value="1"/>
</dbReference>
<name>A0ABV2ATY7_9EUKA</name>
<protein>
    <submittedName>
        <fullName evidence="7">T-complex protein 1 subunit beta</fullName>
    </submittedName>
</protein>
<evidence type="ECO:0000256" key="4">
    <source>
        <dbReference type="ARBA" id="ARBA00023186"/>
    </source>
</evidence>
<evidence type="ECO:0000256" key="5">
    <source>
        <dbReference type="RuleBase" id="RU004187"/>
    </source>
</evidence>
<keyword evidence="8" id="KW-1185">Reference proteome</keyword>
<dbReference type="Pfam" id="PF00118">
    <property type="entry name" value="Cpn60_TCP1"/>
    <property type="match status" value="1"/>
</dbReference>
<comment type="caution">
    <text evidence="7">The sequence shown here is derived from an EMBL/GenBank/DDBJ whole genome shotgun (WGS) entry which is preliminary data.</text>
</comment>
<evidence type="ECO:0000256" key="6">
    <source>
        <dbReference type="SAM" id="MobiDB-lite"/>
    </source>
</evidence>
<evidence type="ECO:0000256" key="2">
    <source>
        <dbReference type="ARBA" id="ARBA00022741"/>
    </source>
</evidence>
<comment type="similarity">
    <text evidence="1 5">Belongs to the TCP-1 chaperonin family.</text>
</comment>
<dbReference type="PROSITE" id="PS00750">
    <property type="entry name" value="TCP1_1"/>
    <property type="match status" value="1"/>
</dbReference>
<gene>
    <name evidence="7" type="primary">CCT2</name>
    <name evidence="7" type="ORF">MHBO_004633</name>
</gene>
<keyword evidence="3 5" id="KW-0067">ATP-binding</keyword>
<evidence type="ECO:0000313" key="8">
    <source>
        <dbReference type="Proteomes" id="UP001439008"/>
    </source>
</evidence>
<dbReference type="PROSITE" id="PS00751">
    <property type="entry name" value="TCP1_2"/>
    <property type="match status" value="1"/>
</dbReference>
<feature type="non-terminal residue" evidence="7">
    <location>
        <position position="158"/>
    </location>
</feature>
<dbReference type="InterPro" id="IPR002194">
    <property type="entry name" value="Chaperonin_TCP-1_CS"/>
</dbReference>
<feature type="region of interest" description="Disordered" evidence="6">
    <location>
        <begin position="1"/>
        <end position="25"/>
    </location>
</feature>
<dbReference type="PROSITE" id="PS00995">
    <property type="entry name" value="TCP1_3"/>
    <property type="match status" value="1"/>
</dbReference>
<dbReference type="EMBL" id="JBDODL010004634">
    <property type="protein sequence ID" value="MES1923094.1"/>
    <property type="molecule type" value="Genomic_DNA"/>
</dbReference>
<dbReference type="InterPro" id="IPR017998">
    <property type="entry name" value="Chaperone_TCP-1"/>
</dbReference>
<sequence>MMQQQGQLKPTILKESQGASEETGENARISKFVGATAVSDLIKTTLGPKGMDKILQSIDENGIPSKKVTVTNDGATILKSVNLDNAAAKVLVEISKTQDDDVGDGTTSVVVLAGELLKRAEQLIAQKVHPQIIMRGWRLAYNQAKSTLKNSAVLYKNK</sequence>
<dbReference type="PRINTS" id="PR00304">
    <property type="entry name" value="TCOMPLEXTCP1"/>
</dbReference>
<organism evidence="7 8">
    <name type="scientific">Bonamia ostreae</name>
    <dbReference type="NCBI Taxonomy" id="126728"/>
    <lineage>
        <taxon>Eukaryota</taxon>
        <taxon>Sar</taxon>
        <taxon>Rhizaria</taxon>
        <taxon>Endomyxa</taxon>
        <taxon>Ascetosporea</taxon>
        <taxon>Haplosporida</taxon>
        <taxon>Bonamia</taxon>
    </lineage>
</organism>
<dbReference type="InterPro" id="IPR027413">
    <property type="entry name" value="GROEL-like_equatorial_sf"/>
</dbReference>
<dbReference type="Gene3D" id="1.10.560.10">
    <property type="entry name" value="GroEL-like equatorial domain"/>
    <property type="match status" value="1"/>
</dbReference>
<keyword evidence="4 5" id="KW-0143">Chaperone</keyword>
<proteinExistence type="inferred from homology"/>
<reference evidence="7 8" key="1">
    <citation type="journal article" date="2024" name="BMC Biol.">
        <title>Comparative genomics of Ascetosporea gives new insight into the evolutionary basis for animal parasitism in Rhizaria.</title>
        <authorList>
            <person name="Hiltunen Thoren M."/>
            <person name="Onut-Brannstrom I."/>
            <person name="Alfjorden A."/>
            <person name="Peckova H."/>
            <person name="Swords F."/>
            <person name="Hooper C."/>
            <person name="Holzer A.S."/>
            <person name="Bass D."/>
            <person name="Burki F."/>
        </authorList>
    </citation>
    <scope>NUCLEOTIDE SEQUENCE [LARGE SCALE GENOMIC DNA]</scope>
    <source>
        <strain evidence="7">20-A016</strain>
    </source>
</reference>
<evidence type="ECO:0000313" key="7">
    <source>
        <dbReference type="EMBL" id="MES1923094.1"/>
    </source>
</evidence>
<keyword evidence="2 5" id="KW-0547">Nucleotide-binding</keyword>
<dbReference type="SUPFAM" id="SSF48592">
    <property type="entry name" value="GroEL equatorial domain-like"/>
    <property type="match status" value="1"/>
</dbReference>
<dbReference type="Proteomes" id="UP001439008">
    <property type="component" value="Unassembled WGS sequence"/>
</dbReference>
<dbReference type="InterPro" id="IPR002423">
    <property type="entry name" value="Cpn60/GroEL/TCP-1"/>
</dbReference>
<accession>A0ABV2ATY7</accession>
<evidence type="ECO:0000256" key="1">
    <source>
        <dbReference type="ARBA" id="ARBA00008020"/>
    </source>
</evidence>